<dbReference type="InterPro" id="IPR036084">
    <property type="entry name" value="Ser_inhib-like_sf"/>
</dbReference>
<keyword evidence="4" id="KW-0732">Signal</keyword>
<keyword evidence="6" id="KW-1185">Reference proteome</keyword>
<protein>
    <submittedName>
        <fullName evidence="7">TIL domain-containing protein</fullName>
    </submittedName>
</protein>
<name>A0A1I7YAG2_9BILA</name>
<dbReference type="InterPro" id="IPR002919">
    <property type="entry name" value="TIL_dom"/>
</dbReference>
<dbReference type="Pfam" id="PF01826">
    <property type="entry name" value="TIL"/>
    <property type="match status" value="2"/>
</dbReference>
<dbReference type="GO" id="GO:0004867">
    <property type="term" value="F:serine-type endopeptidase inhibitor activity"/>
    <property type="evidence" value="ECO:0007669"/>
    <property type="project" value="UniProtKB-KW"/>
</dbReference>
<feature type="domain" description="TIL" evidence="5">
    <location>
        <begin position="38"/>
        <end position="92"/>
    </location>
</feature>
<proteinExistence type="predicted"/>
<evidence type="ECO:0000256" key="3">
    <source>
        <dbReference type="ARBA" id="ARBA00023157"/>
    </source>
</evidence>
<sequence>MDSIKITITLLVLIFDLITAAPSAPEGRFLQTVKPKKCGENEYWNSCGGCEHDCSDIGMKACPLVCNLDGACRCLSGYARNSEGKCIPRKQCPPVQCPDGEIWEVCGGCESFCSECESPEGCPIQKHCATGCKFGRCVCPEGFARNDEYQCVPDASCPKKTIN</sequence>
<dbReference type="WBParaSite" id="L893_g143.t1">
    <property type="protein sequence ID" value="L893_g143.t1"/>
    <property type="gene ID" value="L893_g143"/>
</dbReference>
<dbReference type="PANTHER" id="PTHR23259">
    <property type="entry name" value="RIDDLE"/>
    <property type="match status" value="1"/>
</dbReference>
<organism evidence="6 7">
    <name type="scientific">Steinernema glaseri</name>
    <dbReference type="NCBI Taxonomy" id="37863"/>
    <lineage>
        <taxon>Eukaryota</taxon>
        <taxon>Metazoa</taxon>
        <taxon>Ecdysozoa</taxon>
        <taxon>Nematoda</taxon>
        <taxon>Chromadorea</taxon>
        <taxon>Rhabditida</taxon>
        <taxon>Tylenchina</taxon>
        <taxon>Panagrolaimomorpha</taxon>
        <taxon>Strongyloidoidea</taxon>
        <taxon>Steinernematidae</taxon>
        <taxon>Steinernema</taxon>
    </lineage>
</organism>
<dbReference type="AlphaFoldDB" id="A0A1I7YAG2"/>
<dbReference type="Gene3D" id="2.10.25.10">
    <property type="entry name" value="Laminin"/>
    <property type="match status" value="2"/>
</dbReference>
<accession>A0A1I7YAG2</accession>
<dbReference type="CDD" id="cd19941">
    <property type="entry name" value="TIL"/>
    <property type="match status" value="2"/>
</dbReference>
<feature type="signal peptide" evidence="4">
    <location>
        <begin position="1"/>
        <end position="20"/>
    </location>
</feature>
<dbReference type="PANTHER" id="PTHR23259:SF82">
    <property type="entry name" value="SERINE PROTEASE INHIBITOR 1 PROTEIN"/>
    <property type="match status" value="1"/>
</dbReference>
<evidence type="ECO:0000256" key="4">
    <source>
        <dbReference type="SAM" id="SignalP"/>
    </source>
</evidence>
<evidence type="ECO:0000259" key="5">
    <source>
        <dbReference type="Pfam" id="PF01826"/>
    </source>
</evidence>
<evidence type="ECO:0000313" key="6">
    <source>
        <dbReference type="Proteomes" id="UP000095287"/>
    </source>
</evidence>
<feature type="chain" id="PRO_5009312008" evidence="4">
    <location>
        <begin position="21"/>
        <end position="163"/>
    </location>
</feature>
<evidence type="ECO:0000256" key="1">
    <source>
        <dbReference type="ARBA" id="ARBA00022690"/>
    </source>
</evidence>
<dbReference type="Proteomes" id="UP000095287">
    <property type="component" value="Unplaced"/>
</dbReference>
<reference evidence="7" key="1">
    <citation type="submission" date="2016-11" db="UniProtKB">
        <authorList>
            <consortium name="WormBaseParasite"/>
        </authorList>
    </citation>
    <scope>IDENTIFICATION</scope>
</reference>
<evidence type="ECO:0000256" key="2">
    <source>
        <dbReference type="ARBA" id="ARBA00022900"/>
    </source>
</evidence>
<keyword evidence="1" id="KW-0646">Protease inhibitor</keyword>
<keyword evidence="3" id="KW-1015">Disulfide bond</keyword>
<dbReference type="SUPFAM" id="SSF57567">
    <property type="entry name" value="Serine protease inhibitors"/>
    <property type="match status" value="2"/>
</dbReference>
<keyword evidence="2" id="KW-0722">Serine protease inhibitor</keyword>
<dbReference type="InterPro" id="IPR051368">
    <property type="entry name" value="SerProtInhib-TIL_Domain"/>
</dbReference>
<feature type="domain" description="TIL" evidence="5">
    <location>
        <begin position="97"/>
        <end position="157"/>
    </location>
</feature>
<evidence type="ECO:0000313" key="7">
    <source>
        <dbReference type="WBParaSite" id="L893_g143.t1"/>
    </source>
</evidence>